<evidence type="ECO:0000313" key="5">
    <source>
        <dbReference type="Proteomes" id="UP000006876"/>
    </source>
</evidence>
<accession>E3HY99</accession>
<dbReference type="HOGENOM" id="CLU_068392_0_0_4"/>
<reference evidence="5" key="1">
    <citation type="journal article" date="2011" name="J. Bacteriol.">
        <title>Complete genome sequence of the haloaromatic acid-degrading bacterium Achromobacter xylosoxidans A8.</title>
        <authorList>
            <person name="Strnad H."/>
            <person name="Ridl J."/>
            <person name="Paces J."/>
            <person name="Kolar M."/>
            <person name="Vlcek C."/>
            <person name="Paces V."/>
        </authorList>
    </citation>
    <scope>NUCLEOTIDE SEQUENCE [LARGE SCALE GENOMIC DNA]</scope>
    <source>
        <strain evidence="5">A8</strain>
        <plasmid evidence="5">pA82</plasmid>
    </source>
</reference>
<dbReference type="OrthoDB" id="6814137at2"/>
<dbReference type="eggNOG" id="COG4974">
    <property type="taxonomic scope" value="Bacteria"/>
</dbReference>
<keyword evidence="1" id="KW-0238">DNA-binding</keyword>
<dbReference type="KEGG" id="axy:AXYL_06771"/>
<dbReference type="SUPFAM" id="SSF47823">
    <property type="entry name" value="lambda integrase-like, N-terminal domain"/>
    <property type="match status" value="1"/>
</dbReference>
<protein>
    <submittedName>
        <fullName evidence="4">Phage integrase family protein 10</fullName>
    </submittedName>
</protein>
<dbReference type="GO" id="GO:0003677">
    <property type="term" value="F:DNA binding"/>
    <property type="evidence" value="ECO:0007669"/>
    <property type="project" value="UniProtKB-KW"/>
</dbReference>
<dbReference type="GO" id="GO:0006310">
    <property type="term" value="P:DNA recombination"/>
    <property type="evidence" value="ECO:0007669"/>
    <property type="project" value="UniProtKB-KW"/>
</dbReference>
<dbReference type="GO" id="GO:0015074">
    <property type="term" value="P:DNA integration"/>
    <property type="evidence" value="ECO:0007669"/>
    <property type="project" value="InterPro"/>
</dbReference>
<dbReference type="RefSeq" id="WP_013397241.1">
    <property type="nucleotide sequence ID" value="NC_014642.1"/>
</dbReference>
<dbReference type="SUPFAM" id="SSF56349">
    <property type="entry name" value="DNA breaking-rejoining enzymes"/>
    <property type="match status" value="1"/>
</dbReference>
<dbReference type="AlphaFoldDB" id="E3HY99"/>
<dbReference type="InterPro" id="IPR002104">
    <property type="entry name" value="Integrase_catalytic"/>
</dbReference>
<dbReference type="InterPro" id="IPR013762">
    <property type="entry name" value="Integrase-like_cat_sf"/>
</dbReference>
<dbReference type="PROSITE" id="PS51898">
    <property type="entry name" value="TYR_RECOMBINASE"/>
    <property type="match status" value="1"/>
</dbReference>
<evidence type="ECO:0000256" key="1">
    <source>
        <dbReference type="ARBA" id="ARBA00023125"/>
    </source>
</evidence>
<dbReference type="InterPro" id="IPR011010">
    <property type="entry name" value="DNA_brk_join_enz"/>
</dbReference>
<dbReference type="CDD" id="cd00397">
    <property type="entry name" value="DNA_BRE_C"/>
    <property type="match status" value="1"/>
</dbReference>
<feature type="domain" description="Tyr recombinase" evidence="3">
    <location>
        <begin position="134"/>
        <end position="398"/>
    </location>
</feature>
<geneLocation type="plasmid" evidence="4 5">
    <name>pA82</name>
</geneLocation>
<dbReference type="PATRIC" id="fig|762376.5.peg.6734"/>
<dbReference type="Proteomes" id="UP000006876">
    <property type="component" value="Plasmid pA82"/>
</dbReference>
<name>E3HY99_ACHXA</name>
<proteinExistence type="predicted"/>
<sequence>MTHPERSRDSLPSLTGDLLHGSLSAWADSPKDAFEVWMDSRRLADSSRVVYRSQWAGFIQYLDTHGVGFDRVDSTLIRTYLEGTDLKLEQRERIHRLIERAFNAITSTHVAATNPAASAAVARRHSWRLAERNDDTDFLDESDHKSAIDWIGSAQAPQVKRPSANSGVSRGRAPRAWVFSRNRAACAVLLSGGLKPSELRELAVNEVYCSSQQGQGTGSASNDIQRRLLEVESSEDSSSVEVTSADVIPAVNEEYCSDSGATLELILLVRGTSTTRERRLRLPAYASEALTRWMIMLRATAPGAGADGFPLFPRGTAGGQLSVRSVEYLVEGFFEGFARQGDADDSRITPQLLRNSFAADLFARGLPREDVQERMGYFLDDSALRLHTAWRIATGRSE</sequence>
<evidence type="ECO:0000256" key="2">
    <source>
        <dbReference type="ARBA" id="ARBA00023172"/>
    </source>
</evidence>
<dbReference type="InterPro" id="IPR010998">
    <property type="entry name" value="Integrase_recombinase_N"/>
</dbReference>
<dbReference type="EMBL" id="CP002289">
    <property type="protein sequence ID" value="ADP20053.1"/>
    <property type="molecule type" value="Genomic_DNA"/>
</dbReference>
<evidence type="ECO:0000313" key="4">
    <source>
        <dbReference type="EMBL" id="ADP20053.1"/>
    </source>
</evidence>
<dbReference type="Gene3D" id="1.10.150.130">
    <property type="match status" value="1"/>
</dbReference>
<organism evidence="4 5">
    <name type="scientific">Achromobacter xylosoxidans (strain A8)</name>
    <dbReference type="NCBI Taxonomy" id="762376"/>
    <lineage>
        <taxon>Bacteria</taxon>
        <taxon>Pseudomonadati</taxon>
        <taxon>Pseudomonadota</taxon>
        <taxon>Betaproteobacteria</taxon>
        <taxon>Burkholderiales</taxon>
        <taxon>Alcaligenaceae</taxon>
        <taxon>Achromobacter</taxon>
    </lineage>
</organism>
<gene>
    <name evidence="4" type="ordered locus">AXYL_06771</name>
</gene>
<evidence type="ECO:0000259" key="3">
    <source>
        <dbReference type="PROSITE" id="PS51898"/>
    </source>
</evidence>
<keyword evidence="2" id="KW-0233">DNA recombination</keyword>
<keyword evidence="4" id="KW-0614">Plasmid</keyword>
<dbReference type="Gene3D" id="1.10.443.10">
    <property type="entry name" value="Intergrase catalytic core"/>
    <property type="match status" value="1"/>
</dbReference>